<dbReference type="Proteomes" id="UP000530660">
    <property type="component" value="Unassembled WGS sequence"/>
</dbReference>
<evidence type="ECO:0000313" key="2">
    <source>
        <dbReference type="EMBL" id="KAF6004129.1"/>
    </source>
</evidence>
<dbReference type="AlphaFoldDB" id="A0A7J7IN47"/>
<accession>A0A7J7IN47</accession>
<protein>
    <submittedName>
        <fullName evidence="2">Uncharacterized protein</fullName>
    </submittedName>
</protein>
<feature type="region of interest" description="Disordered" evidence="1">
    <location>
        <begin position="69"/>
        <end position="94"/>
    </location>
</feature>
<gene>
    <name evidence="2" type="ORF">F1559_002203</name>
</gene>
<evidence type="ECO:0000313" key="3">
    <source>
        <dbReference type="Proteomes" id="UP000530660"/>
    </source>
</evidence>
<feature type="region of interest" description="Disordered" evidence="1">
    <location>
        <begin position="182"/>
        <end position="203"/>
    </location>
</feature>
<proteinExistence type="predicted"/>
<dbReference type="EMBL" id="VWRR01000004">
    <property type="protein sequence ID" value="KAF6004129.1"/>
    <property type="molecule type" value="Genomic_DNA"/>
</dbReference>
<keyword evidence="3" id="KW-1185">Reference proteome</keyword>
<name>A0A7J7IN47_9RHOD</name>
<feature type="compositionally biased region" description="Polar residues" evidence="1">
    <location>
        <begin position="69"/>
        <end position="79"/>
    </location>
</feature>
<sequence length="248" mass="26870">MLVTPWREGFGKRHRLYWLGNTRLQCVLVNRLFSRSASACQKETSEPRDCSGRTEEAATVGVGARNIQRATRTSTLSGSESDKSAELVSLSTPTSTEEELVTFERRFRGAHASPVFKATVPISGPDPSNSRTGERSSGAPALRQAHSKRRQTGSVGRRCPARFTDASTGGVCTPVRATLDSSSHRAGRATRRSHSSDALIPSPVLATGPVREQVLFWEQVDQDELLVEDITSSVTSADRLENASAIDS</sequence>
<dbReference type="OrthoDB" id="10640725at2759"/>
<evidence type="ECO:0000256" key="1">
    <source>
        <dbReference type="SAM" id="MobiDB-lite"/>
    </source>
</evidence>
<reference evidence="2 3" key="1">
    <citation type="journal article" date="2020" name="J. Phycol.">
        <title>Comparative genome analysis reveals Cyanidiococcus gen. nov., a new extremophilic red algal genus sister to Cyanidioschyzon (Cyanidioschyzonaceae, Rhodophyta).</title>
        <authorList>
            <person name="Liu S.-L."/>
            <person name="Chiang Y.-R."/>
            <person name="Yoon H.S."/>
            <person name="Fu H.-Y."/>
        </authorList>
    </citation>
    <scope>NUCLEOTIDE SEQUENCE [LARGE SCALE GENOMIC DNA]</scope>
    <source>
        <strain evidence="2 3">THAL066</strain>
    </source>
</reference>
<comment type="caution">
    <text evidence="2">The sequence shown here is derived from an EMBL/GenBank/DDBJ whole genome shotgun (WGS) entry which is preliminary data.</text>
</comment>
<feature type="region of interest" description="Disordered" evidence="1">
    <location>
        <begin position="118"/>
        <end position="162"/>
    </location>
</feature>
<organism evidence="2 3">
    <name type="scientific">Cyanidiococcus yangmingshanensis</name>
    <dbReference type="NCBI Taxonomy" id="2690220"/>
    <lineage>
        <taxon>Eukaryota</taxon>
        <taxon>Rhodophyta</taxon>
        <taxon>Bangiophyceae</taxon>
        <taxon>Cyanidiales</taxon>
        <taxon>Cyanidiaceae</taxon>
        <taxon>Cyanidiococcus</taxon>
    </lineage>
</organism>